<evidence type="ECO:0000256" key="1">
    <source>
        <dbReference type="SAM" id="Phobius"/>
    </source>
</evidence>
<sequence length="266" mass="31839">MMDWLEIVKVSFQIVFWLIISIVTILTYRRARRTILQPIRTEVFKLQLEEMAKVLKIFSGKTEIELRDDYSFEKIFYVNACRMYDDYAEIFFDIKNDPKGRPYNRNECPVSMFSKEYAEENLILMDSHLKDDSSIEQNNEPIDLRVRAARWHKYAYGELHIPKEFSDFEKNLNDLLENPLLPLQLVTQIQSYQYLVAENLTMIGKLLEEKAQEMDDKYPTVEKLQQSSYDWIHTLYVERFKTLKPTADQIALYVRSYFKTDELMNE</sequence>
<evidence type="ECO:0000313" key="3">
    <source>
        <dbReference type="Proteomes" id="UP000005297"/>
    </source>
</evidence>
<reference evidence="2 3" key="1">
    <citation type="submission" date="2006-09" db="EMBL/GenBank/DDBJ databases">
        <authorList>
            <person name="Emerson D."/>
            <person name="Ferriera S."/>
            <person name="Johnson J."/>
            <person name="Kravitz S."/>
            <person name="Halpern A."/>
            <person name="Remington K."/>
            <person name="Beeson K."/>
            <person name="Tran B."/>
            <person name="Rogers Y.-H."/>
            <person name="Friedman R."/>
            <person name="Venter J.C."/>
        </authorList>
    </citation>
    <scope>NUCLEOTIDE SEQUENCE [LARGE SCALE GENOMIC DNA]</scope>
    <source>
        <strain evidence="2 3">PV-1</strain>
    </source>
</reference>
<keyword evidence="3" id="KW-1185">Reference proteome</keyword>
<dbReference type="eggNOG" id="ENOG5033KRF">
    <property type="taxonomic scope" value="Bacteria"/>
</dbReference>
<accession>Q0F220</accession>
<dbReference type="AlphaFoldDB" id="Q0F220"/>
<comment type="caution">
    <text evidence="2">The sequence shown here is derived from an EMBL/GenBank/DDBJ whole genome shotgun (WGS) entry which is preliminary data.</text>
</comment>
<feature type="transmembrane region" description="Helical" evidence="1">
    <location>
        <begin position="12"/>
        <end position="28"/>
    </location>
</feature>
<protein>
    <submittedName>
        <fullName evidence="2">Uncharacterized protein</fullName>
    </submittedName>
</protein>
<keyword evidence="1" id="KW-0472">Membrane</keyword>
<dbReference type="Proteomes" id="UP000005297">
    <property type="component" value="Unassembled WGS sequence"/>
</dbReference>
<evidence type="ECO:0000313" key="2">
    <source>
        <dbReference type="EMBL" id="EAU55730.1"/>
    </source>
</evidence>
<dbReference type="InParanoid" id="Q0F220"/>
<keyword evidence="1" id="KW-0812">Transmembrane</keyword>
<gene>
    <name evidence="2" type="ORF">SPV1_02242</name>
</gene>
<dbReference type="EMBL" id="AATS01000002">
    <property type="protein sequence ID" value="EAU55730.1"/>
    <property type="molecule type" value="Genomic_DNA"/>
</dbReference>
<organism evidence="2 3">
    <name type="scientific">Mariprofundus ferrooxydans PV-1</name>
    <dbReference type="NCBI Taxonomy" id="314345"/>
    <lineage>
        <taxon>Bacteria</taxon>
        <taxon>Pseudomonadati</taxon>
        <taxon>Pseudomonadota</taxon>
        <taxon>Candidatius Mariprofundia</taxon>
        <taxon>Mariprofundales</taxon>
        <taxon>Mariprofundaceae</taxon>
        <taxon>Mariprofundus</taxon>
    </lineage>
</organism>
<proteinExistence type="predicted"/>
<keyword evidence="1" id="KW-1133">Transmembrane helix</keyword>
<name>Q0F220_9PROT</name>
<dbReference type="HOGENOM" id="CLU_1045110_0_0_0"/>